<gene>
    <name evidence="1" type="ORF">yberc0001_22310</name>
</gene>
<proteinExistence type="predicted"/>
<comment type="caution">
    <text evidence="1">The sequence shown here is derived from an EMBL/GenBank/DDBJ whole genome shotgun (WGS) entry which is preliminary data.</text>
</comment>
<evidence type="ECO:0000313" key="2">
    <source>
        <dbReference type="Proteomes" id="UP000010319"/>
    </source>
</evidence>
<protein>
    <submittedName>
        <fullName evidence="1">Uncharacterized protein</fullName>
    </submittedName>
</protein>
<name>A0ABP2EC02_YERBE</name>
<dbReference type="EMBL" id="AALC02000001">
    <property type="protein sequence ID" value="EEQ08488.1"/>
    <property type="molecule type" value="Genomic_DNA"/>
</dbReference>
<sequence>MLFTQYHYCVRSIVATVTAGIKRHLLQGLYAISKELAVSYKYVH</sequence>
<organism evidence="1 2">
    <name type="scientific">Yersinia bercovieri ATCC 43970</name>
    <dbReference type="NCBI Taxonomy" id="349968"/>
    <lineage>
        <taxon>Bacteria</taxon>
        <taxon>Pseudomonadati</taxon>
        <taxon>Pseudomonadota</taxon>
        <taxon>Gammaproteobacteria</taxon>
        <taxon>Enterobacterales</taxon>
        <taxon>Yersiniaceae</taxon>
        <taxon>Yersinia</taxon>
    </lineage>
</organism>
<evidence type="ECO:0000313" key="1">
    <source>
        <dbReference type="EMBL" id="EEQ08488.1"/>
    </source>
</evidence>
<accession>A0ABP2EC02</accession>
<dbReference type="Proteomes" id="UP000010319">
    <property type="component" value="Unassembled WGS sequence"/>
</dbReference>
<reference evidence="1" key="1">
    <citation type="submission" date="2008-12" db="EMBL/GenBank/DDBJ databases">
        <title>Annotation of the Yersinia bercovieri ATCC 43970 genome.</title>
        <authorList>
            <person name="Read T.D."/>
            <person name="Akmal A."/>
            <person name="Bishop-Lilly K."/>
            <person name="Chen P.E."/>
            <person name="Cook C."/>
            <person name="Kiley M.P."/>
            <person name="Lentz S."/>
            <person name="Mateczun A."/>
            <person name="Nagarajan N."/>
            <person name="Nolan N."/>
            <person name="Osborne B.I."/>
            <person name="Pop M."/>
            <person name="Sozhamannan S."/>
            <person name="Stewart A.C."/>
            <person name="Sulakvelidze A."/>
            <person name="Thomason B."/>
            <person name="Willner K."/>
            <person name="Zwick M.E."/>
        </authorList>
    </citation>
    <scope>NUCLEOTIDE SEQUENCE [LARGE SCALE GENOMIC DNA]</scope>
    <source>
        <strain evidence="1">ATCC 43970</strain>
    </source>
</reference>
<keyword evidence="2" id="KW-1185">Reference proteome</keyword>